<evidence type="ECO:0000313" key="1">
    <source>
        <dbReference type="EMBL" id="KAL3597462.1"/>
    </source>
</evidence>
<keyword evidence="2" id="KW-1185">Reference proteome</keyword>
<protein>
    <submittedName>
        <fullName evidence="1">Uncharacterized protein</fullName>
    </submittedName>
</protein>
<comment type="caution">
    <text evidence="1">The sequence shown here is derived from an EMBL/GenBank/DDBJ whole genome shotgun (WGS) entry which is preliminary data.</text>
</comment>
<evidence type="ECO:0000313" key="2">
    <source>
        <dbReference type="Proteomes" id="UP000309997"/>
    </source>
</evidence>
<gene>
    <name evidence="1" type="ORF">D5086_009099</name>
</gene>
<reference evidence="1 2" key="1">
    <citation type="journal article" date="2024" name="Plant Biotechnol. J.">
        <title>Genome and CRISPR/Cas9 system of a widespread forest tree (Populus alba) in the world.</title>
        <authorList>
            <person name="Liu Y.J."/>
            <person name="Jiang P.F."/>
            <person name="Han X.M."/>
            <person name="Li X.Y."/>
            <person name="Wang H.M."/>
            <person name="Wang Y.J."/>
            <person name="Wang X.X."/>
            <person name="Zeng Q.Y."/>
        </authorList>
    </citation>
    <scope>NUCLEOTIDE SEQUENCE [LARGE SCALE GENOMIC DNA]</scope>
    <source>
        <strain evidence="2">cv. PAL-ZL1</strain>
    </source>
</reference>
<dbReference type="EMBL" id="RCHU02000004">
    <property type="protein sequence ID" value="KAL3597462.1"/>
    <property type="molecule type" value="Genomic_DNA"/>
</dbReference>
<dbReference type="Proteomes" id="UP000309997">
    <property type="component" value="Unassembled WGS sequence"/>
</dbReference>
<sequence length="84" mass="9280">MMRPAVGLMPATELALDGHKMEPSVSVPRDTATKFAATDIADPLLDPQESADRTQGFCKKIQNTRKKVYQICIIFLSKSSNLKN</sequence>
<accession>A0ACC4CJ18</accession>
<name>A0ACC4CJ18_POPAL</name>
<organism evidence="1 2">
    <name type="scientific">Populus alba</name>
    <name type="common">White poplar</name>
    <dbReference type="NCBI Taxonomy" id="43335"/>
    <lineage>
        <taxon>Eukaryota</taxon>
        <taxon>Viridiplantae</taxon>
        <taxon>Streptophyta</taxon>
        <taxon>Embryophyta</taxon>
        <taxon>Tracheophyta</taxon>
        <taxon>Spermatophyta</taxon>
        <taxon>Magnoliopsida</taxon>
        <taxon>eudicotyledons</taxon>
        <taxon>Gunneridae</taxon>
        <taxon>Pentapetalae</taxon>
        <taxon>rosids</taxon>
        <taxon>fabids</taxon>
        <taxon>Malpighiales</taxon>
        <taxon>Salicaceae</taxon>
        <taxon>Saliceae</taxon>
        <taxon>Populus</taxon>
    </lineage>
</organism>
<proteinExistence type="predicted"/>